<accession>U4THE6</accession>
<evidence type="ECO:0000313" key="3">
    <source>
        <dbReference type="Proteomes" id="UP000030647"/>
    </source>
</evidence>
<sequence length="59" mass="6565">MMMGDSYAAGALLLGVIFWIVAIAVTVFLLVSVYRIVKTLKSIDQTLKEIQQNSDKDVF</sequence>
<proteinExistence type="predicted"/>
<evidence type="ECO:0000256" key="1">
    <source>
        <dbReference type="SAM" id="Phobius"/>
    </source>
</evidence>
<name>U4THE6_9LACO</name>
<dbReference type="EMBL" id="KI271602">
    <property type="protein sequence ID" value="ERL64231.1"/>
    <property type="molecule type" value="Genomic_DNA"/>
</dbReference>
<reference evidence="3" key="1">
    <citation type="journal article" date="2013" name="Genome Announc.">
        <title>Whole-Genome Sequencing of Lactobacillus shenzhenensis Strain LY-73T.</title>
        <authorList>
            <person name="Lin Z."/>
            <person name="Liu Z."/>
            <person name="Yang R."/>
            <person name="Zou Y."/>
            <person name="Wan D."/>
            <person name="Chen J."/>
            <person name="Guo M."/>
            <person name="Zhao J."/>
            <person name="Fang C."/>
            <person name="Yang R."/>
            <person name="Liu F."/>
        </authorList>
    </citation>
    <scope>NUCLEOTIDE SEQUENCE [LARGE SCALE GENOMIC DNA]</scope>
    <source>
        <strain evidence="3">LY-73</strain>
    </source>
</reference>
<keyword evidence="3" id="KW-1185">Reference proteome</keyword>
<dbReference type="Proteomes" id="UP000030647">
    <property type="component" value="Unassembled WGS sequence"/>
</dbReference>
<dbReference type="AlphaFoldDB" id="U4THE6"/>
<dbReference type="RefSeq" id="WP_022530522.1">
    <property type="nucleotide sequence ID" value="NZ_KI271602.1"/>
</dbReference>
<keyword evidence="1" id="KW-0812">Transmembrane</keyword>
<protein>
    <submittedName>
        <fullName evidence="2">Uncharacterized protein</fullName>
    </submittedName>
</protein>
<dbReference type="HOGENOM" id="CLU_2954867_0_0_9"/>
<organism evidence="2 3">
    <name type="scientific">Schleiferilactobacillus shenzhenensis LY-73</name>
    <dbReference type="NCBI Taxonomy" id="1231336"/>
    <lineage>
        <taxon>Bacteria</taxon>
        <taxon>Bacillati</taxon>
        <taxon>Bacillota</taxon>
        <taxon>Bacilli</taxon>
        <taxon>Lactobacillales</taxon>
        <taxon>Lactobacillaceae</taxon>
        <taxon>Schleiferilactobacillus</taxon>
    </lineage>
</organism>
<feature type="transmembrane region" description="Helical" evidence="1">
    <location>
        <begin position="6"/>
        <end position="31"/>
    </location>
</feature>
<gene>
    <name evidence="2" type="ORF">L248_1509</name>
</gene>
<keyword evidence="1" id="KW-1133">Transmembrane helix</keyword>
<evidence type="ECO:0000313" key="2">
    <source>
        <dbReference type="EMBL" id="ERL64231.1"/>
    </source>
</evidence>
<keyword evidence="1" id="KW-0472">Membrane</keyword>